<dbReference type="AlphaFoldDB" id="A0A839K3Y1"/>
<dbReference type="Proteomes" id="UP000574276">
    <property type="component" value="Unassembled WGS sequence"/>
</dbReference>
<protein>
    <submittedName>
        <fullName evidence="1">Uncharacterized protein</fullName>
    </submittedName>
</protein>
<gene>
    <name evidence="1" type="ORF">H0486_16975</name>
</gene>
<comment type="caution">
    <text evidence="1">The sequence shown here is derived from an EMBL/GenBank/DDBJ whole genome shotgun (WGS) entry which is preliminary data.</text>
</comment>
<proteinExistence type="predicted"/>
<reference evidence="1 2" key="1">
    <citation type="submission" date="2020-07" db="EMBL/GenBank/DDBJ databases">
        <title>Characterization and genome sequencing of isolate MD1, a novel member within the family Lachnospiraceae.</title>
        <authorList>
            <person name="Rettenmaier R."/>
            <person name="Di Bello L."/>
            <person name="Zinser C."/>
            <person name="Scheitz K."/>
            <person name="Liebl W."/>
            <person name="Zverlov V."/>
        </authorList>
    </citation>
    <scope>NUCLEOTIDE SEQUENCE [LARGE SCALE GENOMIC DNA]</scope>
    <source>
        <strain evidence="1 2">MD1</strain>
    </source>
</reference>
<organism evidence="1 2">
    <name type="scientific">Variimorphobacter saccharofermentans</name>
    <dbReference type="NCBI Taxonomy" id="2755051"/>
    <lineage>
        <taxon>Bacteria</taxon>
        <taxon>Bacillati</taxon>
        <taxon>Bacillota</taxon>
        <taxon>Clostridia</taxon>
        <taxon>Lachnospirales</taxon>
        <taxon>Lachnospiraceae</taxon>
        <taxon>Variimorphobacter</taxon>
    </lineage>
</organism>
<sequence>MKGKKRGLNGRILHLDYITRFKKYDNCKPAKQKRIAIKQSHDGELSGMKINDMIGWKIIINNIINKPCVANGGQDE</sequence>
<dbReference type="EMBL" id="JACEGA010000001">
    <property type="protein sequence ID" value="MBB2184574.1"/>
    <property type="molecule type" value="Genomic_DNA"/>
</dbReference>
<keyword evidence="2" id="KW-1185">Reference proteome</keyword>
<name>A0A839K3Y1_9FIRM</name>
<accession>A0A839K3Y1</accession>
<dbReference type="RefSeq" id="WP_228354137.1">
    <property type="nucleotide sequence ID" value="NZ_JACEGA010000001.1"/>
</dbReference>
<evidence type="ECO:0000313" key="1">
    <source>
        <dbReference type="EMBL" id="MBB2184574.1"/>
    </source>
</evidence>
<evidence type="ECO:0000313" key="2">
    <source>
        <dbReference type="Proteomes" id="UP000574276"/>
    </source>
</evidence>